<name>A0A7Z1GRD5_9PSED</name>
<reference evidence="2 3" key="2">
    <citation type="submission" date="2017-10" db="EMBL/GenBank/DDBJ databases">
        <title>Bacterial endophytes that colonize and modify switchgrass growth.</title>
        <authorList>
            <person name="Debolt S."/>
        </authorList>
    </citation>
    <scope>NUCLEOTIDE SEQUENCE [LARGE SCALE GENOMIC DNA]</scope>
    <source>
        <strain evidence="2 3">A2-S9</strain>
    </source>
</reference>
<dbReference type="InterPro" id="IPR029063">
    <property type="entry name" value="SAM-dependent_MTases_sf"/>
</dbReference>
<dbReference type="GO" id="GO:0032259">
    <property type="term" value="P:methylation"/>
    <property type="evidence" value="ECO:0007669"/>
    <property type="project" value="UniProtKB-KW"/>
</dbReference>
<dbReference type="Proteomes" id="UP000221580">
    <property type="component" value="Unassembled WGS sequence"/>
</dbReference>
<sequence>MFKRIMHKLNGKREGIGADKQVTADHWSENMAGSDAFSADVYWLAVPTVQRRHQHKATAGSGHPGWVQYCLKEFLGNPAPGTRMLSIGCGTGTLERELYRLKAFEHCDGVDIAPAALEVARAEALAMGASTIHYALCDIERTDLPGNHYDAVWFNGSLHHIRELEVVCQRVRHSLKPGGWLFFNEYVGANHFAFDAQQRAAISHAFGLIPEHLRRSFVKGSYGQVQQVVPLPDPAEVVKVDPSEAVRSADILQVVQEHFDVRALNLCGGSLLQFLLHGIAGNFTADNPQSLRVLQMLFDIEDGLIESGTLKSDFVVVAASPKTSG</sequence>
<dbReference type="SUPFAM" id="SSF53335">
    <property type="entry name" value="S-adenosyl-L-methionine-dependent methyltransferases"/>
    <property type="match status" value="1"/>
</dbReference>
<dbReference type="EMBL" id="PDJN01000001">
    <property type="protein sequence ID" value="PFG70469.1"/>
    <property type="molecule type" value="Genomic_DNA"/>
</dbReference>
<dbReference type="InterPro" id="IPR013216">
    <property type="entry name" value="Methyltransf_11"/>
</dbReference>
<reference evidence="2 3" key="1">
    <citation type="submission" date="2017-09" db="EMBL/GenBank/DDBJ databases">
        <authorList>
            <person name="DeBolt S."/>
            <person name="Huntemann M."/>
            <person name="Clum A."/>
            <person name="Pillay M."/>
            <person name="Palaniappan K."/>
            <person name="Varghese N."/>
            <person name="Mikhailova N."/>
            <person name="Stamatis D."/>
            <person name="Reddy T."/>
            <person name="Daum C."/>
            <person name="Shapiro N."/>
            <person name="Ivanova N."/>
            <person name="Kyrpides N."/>
            <person name="Woyke T."/>
        </authorList>
    </citation>
    <scope>NUCLEOTIDE SEQUENCE [LARGE SCALE GENOMIC DNA]</scope>
    <source>
        <strain evidence="2 3">A2-S9</strain>
    </source>
</reference>
<dbReference type="CDD" id="cd02440">
    <property type="entry name" value="AdoMet_MTases"/>
    <property type="match status" value="1"/>
</dbReference>
<evidence type="ECO:0000313" key="3">
    <source>
        <dbReference type="Proteomes" id="UP000221580"/>
    </source>
</evidence>
<proteinExistence type="predicted"/>
<keyword evidence="2" id="KW-0808">Transferase</keyword>
<dbReference type="Gene3D" id="3.40.50.150">
    <property type="entry name" value="Vaccinia Virus protein VP39"/>
    <property type="match status" value="1"/>
</dbReference>
<dbReference type="PANTHER" id="PTHR43861">
    <property type="entry name" value="TRANS-ACONITATE 2-METHYLTRANSFERASE-RELATED"/>
    <property type="match status" value="1"/>
</dbReference>
<dbReference type="PANTHER" id="PTHR43861:SF1">
    <property type="entry name" value="TRANS-ACONITATE 2-METHYLTRANSFERASE"/>
    <property type="match status" value="1"/>
</dbReference>
<gene>
    <name evidence="2" type="ORF">DM05_0785</name>
</gene>
<dbReference type="AlphaFoldDB" id="A0A7Z1GRD5"/>
<dbReference type="GO" id="GO:0008757">
    <property type="term" value="F:S-adenosylmethionine-dependent methyltransferase activity"/>
    <property type="evidence" value="ECO:0007669"/>
    <property type="project" value="InterPro"/>
</dbReference>
<feature type="domain" description="Methyltransferase type 11" evidence="1">
    <location>
        <begin position="85"/>
        <end position="183"/>
    </location>
</feature>
<accession>A0A7Z1GRD5</accession>
<comment type="caution">
    <text evidence="2">The sequence shown here is derived from an EMBL/GenBank/DDBJ whole genome shotgun (WGS) entry which is preliminary data.</text>
</comment>
<organism evidence="2 3">
    <name type="scientific">Pseudomonas poae</name>
    <dbReference type="NCBI Taxonomy" id="200451"/>
    <lineage>
        <taxon>Bacteria</taxon>
        <taxon>Pseudomonadati</taxon>
        <taxon>Pseudomonadota</taxon>
        <taxon>Gammaproteobacteria</taxon>
        <taxon>Pseudomonadales</taxon>
        <taxon>Pseudomonadaceae</taxon>
        <taxon>Pseudomonas</taxon>
    </lineage>
</organism>
<dbReference type="RefSeq" id="WP_227432252.1">
    <property type="nucleotide sequence ID" value="NZ_PDJN01000001.1"/>
</dbReference>
<keyword evidence="2" id="KW-0489">Methyltransferase</keyword>
<protein>
    <submittedName>
        <fullName evidence="2">Methyltransferase family protein</fullName>
    </submittedName>
</protein>
<dbReference type="Pfam" id="PF08241">
    <property type="entry name" value="Methyltransf_11"/>
    <property type="match status" value="1"/>
</dbReference>
<evidence type="ECO:0000313" key="2">
    <source>
        <dbReference type="EMBL" id="PFG70469.1"/>
    </source>
</evidence>
<evidence type="ECO:0000259" key="1">
    <source>
        <dbReference type="Pfam" id="PF08241"/>
    </source>
</evidence>